<evidence type="ECO:0000259" key="4">
    <source>
        <dbReference type="SMART" id="SM00479"/>
    </source>
</evidence>
<keyword evidence="1" id="KW-0540">Nuclease</keyword>
<dbReference type="GO" id="GO:0003676">
    <property type="term" value="F:nucleic acid binding"/>
    <property type="evidence" value="ECO:0007669"/>
    <property type="project" value="InterPro"/>
</dbReference>
<dbReference type="Pfam" id="PF00929">
    <property type="entry name" value="RNase_T"/>
    <property type="match status" value="1"/>
</dbReference>
<dbReference type="SUPFAM" id="SSF53098">
    <property type="entry name" value="Ribonuclease H-like"/>
    <property type="match status" value="1"/>
</dbReference>
<dbReference type="RefSeq" id="WP_311020469.1">
    <property type="nucleotide sequence ID" value="NZ_JAUHGG010000003.1"/>
</dbReference>
<reference evidence="5" key="1">
    <citation type="submission" date="2023-06" db="EMBL/GenBank/DDBJ databases">
        <title>Genomic Diversity of Vibrio spp. and Metagenomic Analysis of Pathogens in Florida Gulf Coastal Waters Following Hurricane Ian.</title>
        <authorList>
            <person name="Brumfield K.D."/>
        </authorList>
    </citation>
    <scope>NUCLEOTIDE SEQUENCE</scope>
    <source>
        <strain evidence="5">WBS2B-138</strain>
    </source>
</reference>
<evidence type="ECO:0000256" key="2">
    <source>
        <dbReference type="ARBA" id="ARBA00022801"/>
    </source>
</evidence>
<dbReference type="AlphaFoldDB" id="A0AAW8PZ61"/>
<dbReference type="Proteomes" id="UP001253193">
    <property type="component" value="Unassembled WGS sequence"/>
</dbReference>
<dbReference type="InterPro" id="IPR013520">
    <property type="entry name" value="Ribonucl_H"/>
</dbReference>
<keyword evidence="2 5" id="KW-0378">Hydrolase</keyword>
<dbReference type="InterPro" id="IPR047201">
    <property type="entry name" value="ERI-1_3'hExo-like"/>
</dbReference>
<sequence length="293" mass="32697">MSMYVKFTEWKSFLSERSSSLKKKSQISSVAKTLIWGLNNCGKVSEAEAQRIKELAQETMSKKSLTPDEIKVLEEAYNEISEGISPSSQTKDGNVSLAKKAAQTLVDSMDGGENLAVIDFEMTCCDENEIESEIIEFGVCIINLKSGQTIHEYSTLVKPVLNPTLTTFCEKLTGITNKDVELEGVSFDAALKEFQSKLEQHNVKSFIQWGCGDMRQLKKDHDLHNLDKSFVESLNVVDLKKPFSQSFGCRYRIGLKKAINIAGIERTSKAHRALPDAIETAKLAQLVYDRANL</sequence>
<dbReference type="InterPro" id="IPR051274">
    <property type="entry name" value="3-5_Exoribonuclease"/>
</dbReference>
<accession>A0AAW8PZ61</accession>
<dbReference type="PANTHER" id="PTHR23044:SF61">
    <property type="entry name" value="3'-5' EXORIBONUCLEASE 1-RELATED"/>
    <property type="match status" value="1"/>
</dbReference>
<dbReference type="PANTHER" id="PTHR23044">
    <property type="entry name" value="3'-5' EXONUCLEASE ERI1-RELATED"/>
    <property type="match status" value="1"/>
</dbReference>
<evidence type="ECO:0000256" key="1">
    <source>
        <dbReference type="ARBA" id="ARBA00022722"/>
    </source>
</evidence>
<dbReference type="GO" id="GO:0000175">
    <property type="term" value="F:3'-5'-RNA exonuclease activity"/>
    <property type="evidence" value="ECO:0007669"/>
    <property type="project" value="InterPro"/>
</dbReference>
<gene>
    <name evidence="5" type="ORF">QX249_12890</name>
</gene>
<organism evidence="5 6">
    <name type="scientific">Vibrio parahaemolyticus</name>
    <dbReference type="NCBI Taxonomy" id="670"/>
    <lineage>
        <taxon>Bacteria</taxon>
        <taxon>Pseudomonadati</taxon>
        <taxon>Pseudomonadota</taxon>
        <taxon>Gammaproteobacteria</taxon>
        <taxon>Vibrionales</taxon>
        <taxon>Vibrionaceae</taxon>
        <taxon>Vibrio</taxon>
    </lineage>
</organism>
<evidence type="ECO:0000256" key="3">
    <source>
        <dbReference type="ARBA" id="ARBA00022839"/>
    </source>
</evidence>
<evidence type="ECO:0000313" key="5">
    <source>
        <dbReference type="EMBL" id="MDS1821562.1"/>
    </source>
</evidence>
<dbReference type="EMBL" id="JAUHGG010000003">
    <property type="protein sequence ID" value="MDS1821562.1"/>
    <property type="molecule type" value="Genomic_DNA"/>
</dbReference>
<dbReference type="EC" id="3.1.-.-" evidence="5"/>
<protein>
    <submittedName>
        <fullName evidence="5">3'-5' exonuclease</fullName>
        <ecNumber evidence="5">3.1.-.-</ecNumber>
    </submittedName>
</protein>
<dbReference type="InterPro" id="IPR012337">
    <property type="entry name" value="RNaseH-like_sf"/>
</dbReference>
<dbReference type="SMART" id="SM00479">
    <property type="entry name" value="EXOIII"/>
    <property type="match status" value="1"/>
</dbReference>
<keyword evidence="3 5" id="KW-0269">Exonuclease</keyword>
<evidence type="ECO:0000313" key="6">
    <source>
        <dbReference type="Proteomes" id="UP001253193"/>
    </source>
</evidence>
<proteinExistence type="predicted"/>
<feature type="domain" description="Exonuclease" evidence="4">
    <location>
        <begin position="114"/>
        <end position="293"/>
    </location>
</feature>
<dbReference type="Gene3D" id="3.30.420.10">
    <property type="entry name" value="Ribonuclease H-like superfamily/Ribonuclease H"/>
    <property type="match status" value="1"/>
</dbReference>
<dbReference type="InterPro" id="IPR036397">
    <property type="entry name" value="RNaseH_sf"/>
</dbReference>
<dbReference type="CDD" id="cd06133">
    <property type="entry name" value="ERI-1_3'hExo_like"/>
    <property type="match status" value="1"/>
</dbReference>
<comment type="caution">
    <text evidence="5">The sequence shown here is derived from an EMBL/GenBank/DDBJ whole genome shotgun (WGS) entry which is preliminary data.</text>
</comment>
<name>A0AAW8PZ61_VIBPH</name>
<dbReference type="GO" id="GO:0006259">
    <property type="term" value="P:DNA metabolic process"/>
    <property type="evidence" value="ECO:0007669"/>
    <property type="project" value="UniProtKB-ARBA"/>
</dbReference>